<name>A0A2P6V0Q9_9CHLO</name>
<comment type="caution">
    <text evidence="3">The sequence shown here is derived from an EMBL/GenBank/DDBJ whole genome shotgun (WGS) entry which is preliminary data.</text>
</comment>
<dbReference type="SUPFAM" id="SSF49785">
    <property type="entry name" value="Galactose-binding domain-like"/>
    <property type="match status" value="1"/>
</dbReference>
<dbReference type="AlphaFoldDB" id="A0A2P6V0Q9"/>
<evidence type="ECO:0000256" key="2">
    <source>
        <dbReference type="SAM" id="SignalP"/>
    </source>
</evidence>
<dbReference type="Gene3D" id="2.60.120.260">
    <property type="entry name" value="Galactose-binding domain-like"/>
    <property type="match status" value="1"/>
</dbReference>
<sequence>MPRRAASKLWPAAALLLLLLPAVALGQQAPNLPKYPVAASAVLLSSNSNAANQAAIVDGNDTTAWQSGANLPTGFVGRADLNLLLGLCASSPSACTASAGSASLAGATDNSLYSVAASVAAPAAGDSAWVRLALPGAPRSLRRVAARGIVGSGTLVTVSLETSSGALYTLGSINATQSYAFVPFAANASWPADGAALRVASAAKFTLQEVGATSEQSFEYAAIDLGAVLPVGAIRTRYWPSSSGLASSLLCGNSSDPASWQQLETLNLSNIQAVLLTWQQTKACRYIAVRHTVSEVDWAKVYVWGIDAWGPLPSPPPPSPLPPKPSPPPPRPPSPPPSSPPSPRPHAPRPPLPPPPSPKVYAPGEWNPFAGEDEGHVGLQAGAATNFAYGKPVTVSTPSQQDAYRISDGNDNTAWQSDACWPLGYAARDDMNPVKARCAAEPSACTASAGTTLLANATDGSVYTGALVSLPAGTPAGTAGAWLRVELPAAARVETVSVKGFGSAPMQVVLIRADGANATALTVALPAENYNWMHASGVWEGVTAVMVQSTAGFTLTEVAVQSGECRHWAQVDMGAVRDVGLLRVRFWSTAAETTWLDVSTDAQTYTTLESFVSSTLPAVEVWLDSLTPMRYIRLRHLVTNRTAYLKPYVWDIQAYDQYGRFGPPPDPVPSTRSFRELLGVNGIWGWGDKNASAGVLYNAVATSARNYQNNPKYATMATTGTDGFWWLDWGYQYREWKKAGLWVYVSFQFDADVFPPSTWMPDPYGAAYNLGRNFSSFFGPANNNGSALVEAVEFGNEPWYGYNASFYSTLLSGYVAGLKAGDPGIKRLPCALQAGEPGYDGPDGGNYIGTRVSQALAPDLDALNLHIYSFYRGRDGVRRYVQPEHRGSDFNSLNNFLAWRRTNMPTTPVWVTEWGWDAHRPGETCLSTECVSQHAQAVYAVRGLMMLARKGVDQAHWFFYADGYNCEITLFCRSGLRGSNDTGFPIKPVYRSLSGFLQLAGLYSFKGVIAEGSDAWAYVLQDPASSAASYVVAWRPVEVGEEPSGDSSVQVTLQLAAAGLAGARPSRAWIIDGQGNAGYRAATVLPVLSDSGQAWTMDVWPAVTLIELQGL</sequence>
<dbReference type="EMBL" id="LHPF02000052">
    <property type="protein sequence ID" value="PSC67634.1"/>
    <property type="molecule type" value="Genomic_DNA"/>
</dbReference>
<evidence type="ECO:0000256" key="1">
    <source>
        <dbReference type="SAM" id="MobiDB-lite"/>
    </source>
</evidence>
<feature type="chain" id="PRO_5015137269" evidence="2">
    <location>
        <begin position="27"/>
        <end position="1111"/>
    </location>
</feature>
<protein>
    <submittedName>
        <fullName evidence="3">T9SS C-terminal target domain-containing</fullName>
    </submittedName>
</protein>
<proteinExistence type="predicted"/>
<dbReference type="OrthoDB" id="531889at2759"/>
<evidence type="ECO:0000313" key="3">
    <source>
        <dbReference type="EMBL" id="PSC67634.1"/>
    </source>
</evidence>
<feature type="signal peptide" evidence="2">
    <location>
        <begin position="1"/>
        <end position="26"/>
    </location>
</feature>
<dbReference type="Gene3D" id="3.20.20.80">
    <property type="entry name" value="Glycosidases"/>
    <property type="match status" value="1"/>
</dbReference>
<reference evidence="3 4" key="1">
    <citation type="journal article" date="2018" name="Plant J.">
        <title>Genome sequences of Chlorella sorokiniana UTEX 1602 and Micractinium conductrix SAG 241.80: implications to maltose excretion by a green alga.</title>
        <authorList>
            <person name="Arriola M.B."/>
            <person name="Velmurugan N."/>
            <person name="Zhang Y."/>
            <person name="Plunkett M.H."/>
            <person name="Hondzo H."/>
            <person name="Barney B.M."/>
        </authorList>
    </citation>
    <scope>NUCLEOTIDE SEQUENCE [LARGE SCALE GENOMIC DNA]</scope>
    <source>
        <strain evidence="3 4">SAG 241.80</strain>
    </source>
</reference>
<feature type="compositionally biased region" description="Pro residues" evidence="1">
    <location>
        <begin position="315"/>
        <end position="358"/>
    </location>
</feature>
<dbReference type="SUPFAM" id="SSF51445">
    <property type="entry name" value="(Trans)glycosidases"/>
    <property type="match status" value="1"/>
</dbReference>
<keyword evidence="4" id="KW-1185">Reference proteome</keyword>
<dbReference type="Proteomes" id="UP000239649">
    <property type="component" value="Unassembled WGS sequence"/>
</dbReference>
<gene>
    <name evidence="3" type="ORF">C2E20_8716</name>
</gene>
<keyword evidence="2" id="KW-0732">Signal</keyword>
<dbReference type="InterPro" id="IPR008979">
    <property type="entry name" value="Galactose-bd-like_sf"/>
</dbReference>
<evidence type="ECO:0000313" key="4">
    <source>
        <dbReference type="Proteomes" id="UP000239649"/>
    </source>
</evidence>
<dbReference type="STRING" id="554055.A0A2P6V0Q9"/>
<accession>A0A2P6V0Q9</accession>
<dbReference type="InterPro" id="IPR017853">
    <property type="entry name" value="GH"/>
</dbReference>
<organism evidence="3 4">
    <name type="scientific">Micractinium conductrix</name>
    <dbReference type="NCBI Taxonomy" id="554055"/>
    <lineage>
        <taxon>Eukaryota</taxon>
        <taxon>Viridiplantae</taxon>
        <taxon>Chlorophyta</taxon>
        <taxon>core chlorophytes</taxon>
        <taxon>Trebouxiophyceae</taxon>
        <taxon>Chlorellales</taxon>
        <taxon>Chlorellaceae</taxon>
        <taxon>Chlorella clade</taxon>
        <taxon>Micractinium</taxon>
    </lineage>
</organism>
<feature type="region of interest" description="Disordered" evidence="1">
    <location>
        <begin position="315"/>
        <end position="375"/>
    </location>
</feature>